<reference evidence="2" key="1">
    <citation type="journal article" date="2022" name="Mol. Ecol. Resour.">
        <title>The genomes of chicory, endive, great burdock and yacon provide insights into Asteraceae palaeo-polyploidization history and plant inulin production.</title>
        <authorList>
            <person name="Fan W."/>
            <person name="Wang S."/>
            <person name="Wang H."/>
            <person name="Wang A."/>
            <person name="Jiang F."/>
            <person name="Liu H."/>
            <person name="Zhao H."/>
            <person name="Xu D."/>
            <person name="Zhang Y."/>
        </authorList>
    </citation>
    <scope>NUCLEOTIDE SEQUENCE [LARGE SCALE GENOMIC DNA]</scope>
    <source>
        <strain evidence="2">cv. Punajuju</strain>
    </source>
</reference>
<keyword evidence="2" id="KW-1185">Reference proteome</keyword>
<evidence type="ECO:0000313" key="1">
    <source>
        <dbReference type="EMBL" id="KAI3763824.1"/>
    </source>
</evidence>
<dbReference type="EMBL" id="CM042011">
    <property type="protein sequence ID" value="KAI3763824.1"/>
    <property type="molecule type" value="Genomic_DNA"/>
</dbReference>
<name>A0ACB9EXQ0_CICIN</name>
<protein>
    <submittedName>
        <fullName evidence="1">Uncharacterized protein</fullName>
    </submittedName>
</protein>
<comment type="caution">
    <text evidence="1">The sequence shown here is derived from an EMBL/GenBank/DDBJ whole genome shotgun (WGS) entry which is preliminary data.</text>
</comment>
<proteinExistence type="predicted"/>
<reference evidence="1 2" key="2">
    <citation type="journal article" date="2022" name="Mol. Ecol. Resour.">
        <title>The genomes of chicory, endive, great burdock and yacon provide insights into Asteraceae paleo-polyploidization history and plant inulin production.</title>
        <authorList>
            <person name="Fan W."/>
            <person name="Wang S."/>
            <person name="Wang H."/>
            <person name="Wang A."/>
            <person name="Jiang F."/>
            <person name="Liu H."/>
            <person name="Zhao H."/>
            <person name="Xu D."/>
            <person name="Zhang Y."/>
        </authorList>
    </citation>
    <scope>NUCLEOTIDE SEQUENCE [LARGE SCALE GENOMIC DNA]</scope>
    <source>
        <strain evidence="2">cv. Punajuju</strain>
        <tissue evidence="1">Leaves</tissue>
    </source>
</reference>
<gene>
    <name evidence="1" type="ORF">L2E82_13821</name>
</gene>
<accession>A0ACB9EXQ0</accession>
<organism evidence="1 2">
    <name type="scientific">Cichorium intybus</name>
    <name type="common">Chicory</name>
    <dbReference type="NCBI Taxonomy" id="13427"/>
    <lineage>
        <taxon>Eukaryota</taxon>
        <taxon>Viridiplantae</taxon>
        <taxon>Streptophyta</taxon>
        <taxon>Embryophyta</taxon>
        <taxon>Tracheophyta</taxon>
        <taxon>Spermatophyta</taxon>
        <taxon>Magnoliopsida</taxon>
        <taxon>eudicotyledons</taxon>
        <taxon>Gunneridae</taxon>
        <taxon>Pentapetalae</taxon>
        <taxon>asterids</taxon>
        <taxon>campanulids</taxon>
        <taxon>Asterales</taxon>
        <taxon>Asteraceae</taxon>
        <taxon>Cichorioideae</taxon>
        <taxon>Cichorieae</taxon>
        <taxon>Cichoriinae</taxon>
        <taxon>Cichorium</taxon>
    </lineage>
</organism>
<dbReference type="Proteomes" id="UP001055811">
    <property type="component" value="Linkage Group LG03"/>
</dbReference>
<evidence type="ECO:0000313" key="2">
    <source>
        <dbReference type="Proteomes" id="UP001055811"/>
    </source>
</evidence>
<sequence length="71" mass="8212">MGMRPLKAKLFEDLYYIKNRITIVPFKPYTSFGSFGRHSRHHPLSGGCFFQHQLTHECIWGSAAAAKEEDR</sequence>